<dbReference type="InterPro" id="IPR050834">
    <property type="entry name" value="Glycosyltransf_2"/>
</dbReference>
<dbReference type="CDD" id="cd04195">
    <property type="entry name" value="GT2_AmsE_like"/>
    <property type="match status" value="1"/>
</dbReference>
<evidence type="ECO:0000256" key="3">
    <source>
        <dbReference type="ARBA" id="ARBA00022679"/>
    </source>
</evidence>
<accession>F0EZ06</accession>
<evidence type="ECO:0000256" key="2">
    <source>
        <dbReference type="ARBA" id="ARBA00022676"/>
    </source>
</evidence>
<evidence type="ECO:0000256" key="1">
    <source>
        <dbReference type="ARBA" id="ARBA00006739"/>
    </source>
</evidence>
<organism evidence="5 6">
    <name type="scientific">Kingella denitrificans ATCC 33394</name>
    <dbReference type="NCBI Taxonomy" id="888741"/>
    <lineage>
        <taxon>Bacteria</taxon>
        <taxon>Pseudomonadati</taxon>
        <taxon>Pseudomonadota</taxon>
        <taxon>Betaproteobacteria</taxon>
        <taxon>Neisseriales</taxon>
        <taxon>Neisseriaceae</taxon>
        <taxon>Kingella</taxon>
    </lineage>
</organism>
<dbReference type="Gene3D" id="3.90.550.10">
    <property type="entry name" value="Spore Coat Polysaccharide Biosynthesis Protein SpsA, Chain A"/>
    <property type="match status" value="1"/>
</dbReference>
<dbReference type="Pfam" id="PF00535">
    <property type="entry name" value="Glycos_transf_2"/>
    <property type="match status" value="1"/>
</dbReference>
<gene>
    <name evidence="5" type="primary">lsgF</name>
    <name evidence="5" type="ORF">HMPREF9098_1090</name>
</gene>
<dbReference type="PANTHER" id="PTHR43685">
    <property type="entry name" value="GLYCOSYLTRANSFERASE"/>
    <property type="match status" value="1"/>
</dbReference>
<dbReference type="GO" id="GO:0016757">
    <property type="term" value="F:glycosyltransferase activity"/>
    <property type="evidence" value="ECO:0007669"/>
    <property type="project" value="UniProtKB-KW"/>
</dbReference>
<evidence type="ECO:0000313" key="6">
    <source>
        <dbReference type="Proteomes" id="UP000004088"/>
    </source>
</evidence>
<proteinExistence type="inferred from homology"/>
<dbReference type="EMBL" id="AEWV01000015">
    <property type="protein sequence ID" value="EGC17764.1"/>
    <property type="molecule type" value="Genomic_DNA"/>
</dbReference>
<dbReference type="AlphaFoldDB" id="F0EZ06"/>
<keyword evidence="6" id="KW-1185">Reference proteome</keyword>
<dbReference type="InterPro" id="IPR001173">
    <property type="entry name" value="Glyco_trans_2-like"/>
</dbReference>
<evidence type="ECO:0000259" key="4">
    <source>
        <dbReference type="Pfam" id="PF00535"/>
    </source>
</evidence>
<dbReference type="PANTHER" id="PTHR43685:SF5">
    <property type="entry name" value="GLYCOSYLTRANSFERASE EPSE-RELATED"/>
    <property type="match status" value="1"/>
</dbReference>
<sequence length="280" mass="32500">MSKSSLHMKFSVLMSVYRREQPAFLHECLQSLHAQTQPAHEIVVVLDGEITQNLQAALDEWRTRLPLKIVPLPQNVGLGKALNAGIEHCTHDYIFRMDSDDIAHPERFALQCAFLRQHPETDLLGGQIAEFDRHIPADGSRMNMRRVPLTHADIVRFSQKRNPFNHMTVAYRKSSLHRVGGYQHHLWMEDYNLWLRMLAAGMQCANLPQTLVYARTGSGMIGRRKGWRYIRSEWQLYRLKRRLALQTPPAAFVCFAQRALPRLLPSALLQFLYNRLRRNP</sequence>
<dbReference type="SUPFAM" id="SSF53448">
    <property type="entry name" value="Nucleotide-diphospho-sugar transferases"/>
    <property type="match status" value="1"/>
</dbReference>
<comment type="similarity">
    <text evidence="1">Belongs to the glycosyltransferase 2 family.</text>
</comment>
<dbReference type="EC" id="2.4.-.-" evidence="5"/>
<keyword evidence="2 5" id="KW-0328">Glycosyltransferase</keyword>
<evidence type="ECO:0000313" key="5">
    <source>
        <dbReference type="EMBL" id="EGC17764.1"/>
    </source>
</evidence>
<name>F0EZ06_9NEIS</name>
<keyword evidence="3 5" id="KW-0808">Transferase</keyword>
<protein>
    <submittedName>
        <fullName evidence="5">Glycosyltransferase, group 2 family protein</fullName>
        <ecNumber evidence="5">2.4.-.-</ecNumber>
    </submittedName>
</protein>
<dbReference type="HOGENOM" id="CLU_025996_0_9_4"/>
<dbReference type="Proteomes" id="UP000004088">
    <property type="component" value="Unassembled WGS sequence"/>
</dbReference>
<comment type="caution">
    <text evidence="5">The sequence shown here is derived from an EMBL/GenBank/DDBJ whole genome shotgun (WGS) entry which is preliminary data.</text>
</comment>
<feature type="domain" description="Glycosyltransferase 2-like" evidence="4">
    <location>
        <begin position="11"/>
        <end position="170"/>
    </location>
</feature>
<dbReference type="InterPro" id="IPR029044">
    <property type="entry name" value="Nucleotide-diphossugar_trans"/>
</dbReference>
<reference evidence="5 6" key="1">
    <citation type="submission" date="2011-01" db="EMBL/GenBank/DDBJ databases">
        <authorList>
            <person name="Muzny D."/>
            <person name="Qin X."/>
            <person name="Deng J."/>
            <person name="Jiang H."/>
            <person name="Liu Y."/>
            <person name="Qu J."/>
            <person name="Song X.-Z."/>
            <person name="Zhang L."/>
            <person name="Thornton R."/>
            <person name="Coyle M."/>
            <person name="Francisco L."/>
            <person name="Jackson L."/>
            <person name="Javaid M."/>
            <person name="Korchina V."/>
            <person name="Kovar C."/>
            <person name="Mata R."/>
            <person name="Mathew T."/>
            <person name="Ngo R."/>
            <person name="Nguyen L."/>
            <person name="Nguyen N."/>
            <person name="Okwuonu G."/>
            <person name="Ongeri F."/>
            <person name="Pham C."/>
            <person name="Simmons D."/>
            <person name="Wilczek-Boney K."/>
            <person name="Hale W."/>
            <person name="Jakkamsetti A."/>
            <person name="Pham P."/>
            <person name="Ruth R."/>
            <person name="San Lucas F."/>
            <person name="Warren J."/>
            <person name="Zhang J."/>
            <person name="Zhao Z."/>
            <person name="Zhou C."/>
            <person name="Zhu D."/>
            <person name="Lee S."/>
            <person name="Bess C."/>
            <person name="Blankenburg K."/>
            <person name="Forbes L."/>
            <person name="Fu Q."/>
            <person name="Gubbala S."/>
            <person name="Hirani K."/>
            <person name="Jayaseelan J.C."/>
            <person name="Lara F."/>
            <person name="Munidasa M."/>
            <person name="Palculict T."/>
            <person name="Patil S."/>
            <person name="Pu L.-L."/>
            <person name="Saada N."/>
            <person name="Tang L."/>
            <person name="Weissenberger G."/>
            <person name="Zhu Y."/>
            <person name="Hemphill L."/>
            <person name="Shang Y."/>
            <person name="Youmans B."/>
            <person name="Ayvaz T."/>
            <person name="Ross M."/>
            <person name="Santibanez J."/>
            <person name="Aqrawi P."/>
            <person name="Gross S."/>
            <person name="Joshi V."/>
            <person name="Fowler G."/>
            <person name="Nazareth L."/>
            <person name="Reid J."/>
            <person name="Worley K."/>
            <person name="Petrosino J."/>
            <person name="Highlander S."/>
            <person name="Gibbs R."/>
        </authorList>
    </citation>
    <scope>NUCLEOTIDE SEQUENCE [LARGE SCALE GENOMIC DNA]</scope>
    <source>
        <strain evidence="5 6">ATCC 33394</strain>
    </source>
</reference>
<dbReference type="STRING" id="888741.HMPREF9098_1090"/>